<dbReference type="SUPFAM" id="SSF81452">
    <property type="entry name" value="Cytochrome c oxidase subunit III-like"/>
    <property type="match status" value="1"/>
</dbReference>
<gene>
    <name evidence="13" type="ORF">KTC_51730</name>
</gene>
<evidence type="ECO:0000256" key="4">
    <source>
        <dbReference type="ARBA" id="ARBA00022475"/>
    </source>
</evidence>
<dbReference type="GO" id="GO:0005886">
    <property type="term" value="C:plasma membrane"/>
    <property type="evidence" value="ECO:0007669"/>
    <property type="project" value="UniProtKB-SubCell"/>
</dbReference>
<evidence type="ECO:0000256" key="3">
    <source>
        <dbReference type="ARBA" id="ARBA00012949"/>
    </source>
</evidence>
<sequence>MSVVHGGQVASIEEHPEVGHDVNWWGMIFFIASEALIFANLIAAYLYLEVRGLQLGDPQFVWLVNGEHLPWQKPIIATAILLASSFPAIWARKSILKGNRNGLILGLIGTILLGVIFLGFQVFEYSELYSEGFTMQTKAFGSAFFTLTGFHGLHVTIGVLFLLICLIRSIRGDFTAKKHFAIEAAEMYWHFVDIVWVVVFSVVYLLPLFMIPAGH</sequence>
<evidence type="ECO:0000256" key="6">
    <source>
        <dbReference type="ARBA" id="ARBA00022967"/>
    </source>
</evidence>
<dbReference type="InterPro" id="IPR035973">
    <property type="entry name" value="Cyt_c_oxidase_su3-like_sf"/>
</dbReference>
<keyword evidence="5 10" id="KW-0812">Transmembrane</keyword>
<comment type="subcellular location">
    <subcellularLocation>
        <location evidence="1 10">Cell membrane</location>
        <topology evidence="1 10">Multi-pass membrane protein</topology>
    </subcellularLocation>
</comment>
<dbReference type="PROSITE" id="PS50253">
    <property type="entry name" value="COX3"/>
    <property type="match status" value="1"/>
</dbReference>
<name>A0A455SU44_9CHLR</name>
<evidence type="ECO:0000256" key="11">
    <source>
        <dbReference type="SAM" id="Phobius"/>
    </source>
</evidence>
<feature type="transmembrane region" description="Helical" evidence="11">
    <location>
        <begin position="143"/>
        <end position="167"/>
    </location>
</feature>
<dbReference type="GO" id="GO:0019646">
    <property type="term" value="P:aerobic electron transport chain"/>
    <property type="evidence" value="ECO:0007669"/>
    <property type="project" value="InterPro"/>
</dbReference>
<keyword evidence="4" id="KW-1003">Cell membrane</keyword>
<evidence type="ECO:0000256" key="7">
    <source>
        <dbReference type="ARBA" id="ARBA00022989"/>
    </source>
</evidence>
<comment type="similarity">
    <text evidence="2 10">Belongs to the cytochrome c oxidase subunit 3 family.</text>
</comment>
<feature type="transmembrane region" description="Helical" evidence="11">
    <location>
        <begin position="71"/>
        <end position="91"/>
    </location>
</feature>
<proteinExistence type="inferred from homology"/>
<dbReference type="EC" id="7.1.1.9" evidence="3"/>
<feature type="domain" description="Heme-copper oxidase subunit III family profile" evidence="12">
    <location>
        <begin position="1"/>
        <end position="208"/>
    </location>
</feature>
<dbReference type="GO" id="GO:0004129">
    <property type="term" value="F:cytochrome-c oxidase activity"/>
    <property type="evidence" value="ECO:0007669"/>
    <property type="project" value="UniProtKB-EC"/>
</dbReference>
<reference evidence="13" key="1">
    <citation type="submission" date="2018-12" db="EMBL/GenBank/DDBJ databases">
        <title>Novel natural products biosynthetic potential of the class Ktedonobacteria.</title>
        <authorList>
            <person name="Zheng Y."/>
            <person name="Saitou A."/>
            <person name="Wang C.M."/>
            <person name="Toyoda A."/>
            <person name="Minakuchi Y."/>
            <person name="Sekiguchi Y."/>
            <person name="Ueda K."/>
            <person name="Takano H."/>
            <person name="Sakai Y."/>
            <person name="Yokota A."/>
            <person name="Yabe S."/>
        </authorList>
    </citation>
    <scope>NUCLEOTIDE SEQUENCE</scope>
    <source>
        <strain evidence="13">COM3</strain>
    </source>
</reference>
<dbReference type="Pfam" id="PF00510">
    <property type="entry name" value="COX3"/>
    <property type="match status" value="1"/>
</dbReference>
<evidence type="ECO:0000256" key="9">
    <source>
        <dbReference type="ARBA" id="ARBA00031625"/>
    </source>
</evidence>
<organism evidence="13">
    <name type="scientific">Thermosporothrix sp. COM3</name>
    <dbReference type="NCBI Taxonomy" id="2490863"/>
    <lineage>
        <taxon>Bacteria</taxon>
        <taxon>Bacillati</taxon>
        <taxon>Chloroflexota</taxon>
        <taxon>Ktedonobacteria</taxon>
        <taxon>Ktedonobacterales</taxon>
        <taxon>Thermosporotrichaceae</taxon>
        <taxon>Thermosporothrix</taxon>
    </lineage>
</organism>
<dbReference type="InterPro" id="IPR013833">
    <property type="entry name" value="Cyt_c_oxidase_su3_a-hlx"/>
</dbReference>
<evidence type="ECO:0000256" key="10">
    <source>
        <dbReference type="RuleBase" id="RU003376"/>
    </source>
</evidence>
<dbReference type="PANTHER" id="PTHR11403">
    <property type="entry name" value="CYTOCHROME C OXIDASE SUBUNIT III"/>
    <property type="match status" value="1"/>
</dbReference>
<dbReference type="CDD" id="cd00386">
    <property type="entry name" value="Heme_Cu_Oxidase_III_like"/>
    <property type="match status" value="1"/>
</dbReference>
<evidence type="ECO:0000256" key="1">
    <source>
        <dbReference type="ARBA" id="ARBA00004651"/>
    </source>
</evidence>
<feature type="transmembrane region" description="Helical" evidence="11">
    <location>
        <begin position="188"/>
        <end position="211"/>
    </location>
</feature>
<evidence type="ECO:0000259" key="12">
    <source>
        <dbReference type="PROSITE" id="PS50253"/>
    </source>
</evidence>
<feature type="transmembrane region" description="Helical" evidence="11">
    <location>
        <begin position="103"/>
        <end position="123"/>
    </location>
</feature>
<protein>
    <recommendedName>
        <fullName evidence="3">cytochrome-c oxidase</fullName>
        <ecNumber evidence="3">7.1.1.9</ecNumber>
    </recommendedName>
    <alternativeName>
        <fullName evidence="9">Cytochrome c oxidase polypeptide III</fullName>
    </alternativeName>
</protein>
<dbReference type="PANTHER" id="PTHR11403:SF7">
    <property type="entry name" value="CYTOCHROME C OXIDASE SUBUNIT 3"/>
    <property type="match status" value="1"/>
</dbReference>
<accession>A0A455SU44</accession>
<dbReference type="EMBL" id="AP019376">
    <property type="protein sequence ID" value="BBH90422.1"/>
    <property type="molecule type" value="Genomic_DNA"/>
</dbReference>
<dbReference type="Gene3D" id="1.20.120.80">
    <property type="entry name" value="Cytochrome c oxidase, subunit III, four-helix bundle"/>
    <property type="match status" value="1"/>
</dbReference>
<evidence type="ECO:0000313" key="13">
    <source>
        <dbReference type="EMBL" id="BBH90422.1"/>
    </source>
</evidence>
<dbReference type="AlphaFoldDB" id="A0A455SU44"/>
<keyword evidence="8 11" id="KW-0472">Membrane</keyword>
<dbReference type="InterPro" id="IPR000298">
    <property type="entry name" value="Cyt_c_oxidase-like_su3"/>
</dbReference>
<dbReference type="FunFam" id="1.20.120.80:FF:000001">
    <property type="entry name" value="Cytochrome (Ubi)quinol oxidase subunit III"/>
    <property type="match status" value="1"/>
</dbReference>
<keyword evidence="6" id="KW-1278">Translocase</keyword>
<evidence type="ECO:0000256" key="2">
    <source>
        <dbReference type="ARBA" id="ARBA00010581"/>
    </source>
</evidence>
<keyword evidence="7 11" id="KW-1133">Transmembrane helix</keyword>
<evidence type="ECO:0000256" key="8">
    <source>
        <dbReference type="ARBA" id="ARBA00023136"/>
    </source>
</evidence>
<evidence type="ECO:0000256" key="5">
    <source>
        <dbReference type="ARBA" id="ARBA00022692"/>
    </source>
</evidence>
<dbReference type="InterPro" id="IPR024791">
    <property type="entry name" value="Cyt_c/ubiquinol_Oxase_su3"/>
</dbReference>
<feature type="transmembrane region" description="Helical" evidence="11">
    <location>
        <begin position="24"/>
        <end position="48"/>
    </location>
</feature>